<evidence type="ECO:0000256" key="6">
    <source>
        <dbReference type="SAM" id="Phobius"/>
    </source>
</evidence>
<proteinExistence type="inferred from homology"/>
<evidence type="ECO:0000313" key="8">
    <source>
        <dbReference type="EMBL" id="TGO60302.1"/>
    </source>
</evidence>
<keyword evidence="9" id="KW-1185">Reference proteome</keyword>
<name>A0A4Z1ILF5_9HELO</name>
<comment type="caution">
    <text evidence="8">The sequence shown here is derived from an EMBL/GenBank/DDBJ whole genome shotgun (WGS) entry which is preliminary data.</text>
</comment>
<feature type="transmembrane region" description="Helical" evidence="6">
    <location>
        <begin position="88"/>
        <end position="111"/>
    </location>
</feature>
<dbReference type="GO" id="GO:0016020">
    <property type="term" value="C:membrane"/>
    <property type="evidence" value="ECO:0007669"/>
    <property type="project" value="UniProtKB-SubCell"/>
</dbReference>
<dbReference type="PANTHER" id="PTHR48022">
    <property type="entry name" value="PLASTIDIC GLUCOSE TRANSPORTER 4"/>
    <property type="match status" value="1"/>
</dbReference>
<evidence type="ECO:0000259" key="7">
    <source>
        <dbReference type="PROSITE" id="PS50850"/>
    </source>
</evidence>
<keyword evidence="3 6" id="KW-0812">Transmembrane</keyword>
<organism evidence="8 9">
    <name type="scientific">Botryotinia narcissicola</name>
    <dbReference type="NCBI Taxonomy" id="278944"/>
    <lineage>
        <taxon>Eukaryota</taxon>
        <taxon>Fungi</taxon>
        <taxon>Dikarya</taxon>
        <taxon>Ascomycota</taxon>
        <taxon>Pezizomycotina</taxon>
        <taxon>Leotiomycetes</taxon>
        <taxon>Helotiales</taxon>
        <taxon>Sclerotiniaceae</taxon>
        <taxon>Botryotinia</taxon>
    </lineage>
</organism>
<evidence type="ECO:0000256" key="3">
    <source>
        <dbReference type="ARBA" id="ARBA00022692"/>
    </source>
</evidence>
<evidence type="ECO:0000256" key="4">
    <source>
        <dbReference type="ARBA" id="ARBA00022989"/>
    </source>
</evidence>
<dbReference type="Gene3D" id="1.20.1250.20">
    <property type="entry name" value="MFS general substrate transporter like domains"/>
    <property type="match status" value="1"/>
</dbReference>
<dbReference type="PROSITE" id="PS50850">
    <property type="entry name" value="MFS"/>
    <property type="match status" value="1"/>
</dbReference>
<comment type="similarity">
    <text evidence="2">Belongs to the major facilitator superfamily. Sugar transporter (TC 2.A.1.1) family.</text>
</comment>
<reference evidence="8 9" key="1">
    <citation type="submission" date="2017-12" db="EMBL/GenBank/DDBJ databases">
        <title>Comparative genomics of Botrytis spp.</title>
        <authorList>
            <person name="Valero-Jimenez C.A."/>
            <person name="Tapia P."/>
            <person name="Veloso J."/>
            <person name="Silva-Moreno E."/>
            <person name="Staats M."/>
            <person name="Valdes J.H."/>
            <person name="Van Kan J.A.L."/>
        </authorList>
    </citation>
    <scope>NUCLEOTIDE SEQUENCE [LARGE SCALE GENOMIC DNA]</scope>
    <source>
        <strain evidence="8 9">MUCL2120</strain>
    </source>
</reference>
<dbReference type="Pfam" id="PF00083">
    <property type="entry name" value="Sugar_tr"/>
    <property type="match status" value="1"/>
</dbReference>
<sequence>MGLVNLGHEADPVLTRIVDEDKVVWWRKRNLRILYLLLYPTCMGIEMTSGFDSQMINGLQFIPSWNKYFGEPTIDGAGMSTYALKAELLGIVAAAYSLGAILSVPFVPMLAQRFGRRWSIMFGSIVMVVGSFLQGFSINAVMYIVARMFLGFGIVFAIVSGSAMLGELAYPKERPVMTSLFNASWFVGSLVASGITVRTATINTDWGWRIPSLLQACPSLIQIIFVFFLPESPRYLISKDRRDEALDILVKYHAEGNRDSVFVRAEMTQIETTIKLELEAF</sequence>
<keyword evidence="4 6" id="KW-1133">Transmembrane helix</keyword>
<feature type="transmembrane region" description="Helical" evidence="6">
    <location>
        <begin position="206"/>
        <end position="229"/>
    </location>
</feature>
<feature type="domain" description="Major facilitator superfamily (MFS) profile" evidence="7">
    <location>
        <begin position="38"/>
        <end position="281"/>
    </location>
</feature>
<dbReference type="EMBL" id="PQXJ01000147">
    <property type="protein sequence ID" value="TGO60302.1"/>
    <property type="molecule type" value="Genomic_DNA"/>
</dbReference>
<comment type="subcellular location">
    <subcellularLocation>
        <location evidence="1">Membrane</location>
        <topology evidence="1">Multi-pass membrane protein</topology>
    </subcellularLocation>
</comment>
<dbReference type="GO" id="GO:0005351">
    <property type="term" value="F:carbohydrate:proton symporter activity"/>
    <property type="evidence" value="ECO:0007669"/>
    <property type="project" value="TreeGrafter"/>
</dbReference>
<dbReference type="SUPFAM" id="SSF103473">
    <property type="entry name" value="MFS general substrate transporter"/>
    <property type="match status" value="1"/>
</dbReference>
<feature type="transmembrane region" description="Helical" evidence="6">
    <location>
        <begin position="118"/>
        <end position="138"/>
    </location>
</feature>
<evidence type="ECO:0000256" key="5">
    <source>
        <dbReference type="ARBA" id="ARBA00023136"/>
    </source>
</evidence>
<dbReference type="InterPro" id="IPR020846">
    <property type="entry name" value="MFS_dom"/>
</dbReference>
<gene>
    <name evidence="8" type="ORF">BOTNAR_0147g00120</name>
</gene>
<dbReference type="OrthoDB" id="6133115at2759"/>
<dbReference type="PANTHER" id="PTHR48022:SF29">
    <property type="entry name" value="SUGAR TRANSPORTER, PUTATIVE (AFU_ORTHOLOGUE AFUA_6G14500)-RELATED"/>
    <property type="match status" value="1"/>
</dbReference>
<dbReference type="InterPro" id="IPR036259">
    <property type="entry name" value="MFS_trans_sf"/>
</dbReference>
<protein>
    <recommendedName>
        <fullName evidence="7">Major facilitator superfamily (MFS) profile domain-containing protein</fullName>
    </recommendedName>
</protein>
<accession>A0A4Z1ILF5</accession>
<feature type="transmembrane region" description="Helical" evidence="6">
    <location>
        <begin position="33"/>
        <end position="51"/>
    </location>
</feature>
<dbReference type="Proteomes" id="UP000297452">
    <property type="component" value="Unassembled WGS sequence"/>
</dbReference>
<evidence type="ECO:0000256" key="1">
    <source>
        <dbReference type="ARBA" id="ARBA00004141"/>
    </source>
</evidence>
<feature type="transmembrane region" description="Helical" evidence="6">
    <location>
        <begin position="144"/>
        <end position="168"/>
    </location>
</feature>
<dbReference type="InterPro" id="IPR005828">
    <property type="entry name" value="MFS_sugar_transport-like"/>
</dbReference>
<dbReference type="AlphaFoldDB" id="A0A4Z1ILF5"/>
<evidence type="ECO:0000313" key="9">
    <source>
        <dbReference type="Proteomes" id="UP000297452"/>
    </source>
</evidence>
<evidence type="ECO:0000256" key="2">
    <source>
        <dbReference type="ARBA" id="ARBA00010992"/>
    </source>
</evidence>
<feature type="transmembrane region" description="Helical" evidence="6">
    <location>
        <begin position="180"/>
        <end position="200"/>
    </location>
</feature>
<keyword evidence="5 6" id="KW-0472">Membrane</keyword>
<dbReference type="InterPro" id="IPR050360">
    <property type="entry name" value="MFS_Sugar_Transporters"/>
</dbReference>